<dbReference type="AlphaFoldDB" id="A0A4P9WFX2"/>
<dbReference type="Proteomes" id="UP000269721">
    <property type="component" value="Unassembled WGS sequence"/>
</dbReference>
<gene>
    <name evidence="1" type="ORF">BDK51DRAFT_31864</name>
</gene>
<keyword evidence="2" id="KW-1185">Reference proteome</keyword>
<accession>A0A4P9WFX2</accession>
<protein>
    <submittedName>
        <fullName evidence="1">Uncharacterized protein</fullName>
    </submittedName>
</protein>
<evidence type="ECO:0000313" key="2">
    <source>
        <dbReference type="Proteomes" id="UP000269721"/>
    </source>
</evidence>
<proteinExistence type="predicted"/>
<evidence type="ECO:0000313" key="1">
    <source>
        <dbReference type="EMBL" id="RKO90785.1"/>
    </source>
</evidence>
<reference evidence="2" key="1">
    <citation type="journal article" date="2018" name="Nat. Microbiol.">
        <title>Leveraging single-cell genomics to expand the fungal tree of life.</title>
        <authorList>
            <person name="Ahrendt S.R."/>
            <person name="Quandt C.A."/>
            <person name="Ciobanu D."/>
            <person name="Clum A."/>
            <person name="Salamov A."/>
            <person name="Andreopoulos B."/>
            <person name="Cheng J.F."/>
            <person name="Woyke T."/>
            <person name="Pelin A."/>
            <person name="Henrissat B."/>
            <person name="Reynolds N.K."/>
            <person name="Benny G.L."/>
            <person name="Smith M.E."/>
            <person name="James T.Y."/>
            <person name="Grigoriev I.V."/>
        </authorList>
    </citation>
    <scope>NUCLEOTIDE SEQUENCE [LARGE SCALE GENOMIC DNA]</scope>
</reference>
<sequence length="113" mass="12010">MHGTVLSLALEGILTQERSMKNADGRVCNIWVLKIGMVSLSSPDQRITCQGGLRVARPSKQIESPIQEELGKGEGGFLAGADAIGSSLDVIAWGSLQDSALHQASRPKLDSRP</sequence>
<name>A0A4P9WFX2_9FUNG</name>
<dbReference type="EMBL" id="KZ995382">
    <property type="protein sequence ID" value="RKO90785.1"/>
    <property type="molecule type" value="Genomic_DNA"/>
</dbReference>
<organism evidence="1 2">
    <name type="scientific">Blyttiomyces helicus</name>
    <dbReference type="NCBI Taxonomy" id="388810"/>
    <lineage>
        <taxon>Eukaryota</taxon>
        <taxon>Fungi</taxon>
        <taxon>Fungi incertae sedis</taxon>
        <taxon>Chytridiomycota</taxon>
        <taxon>Chytridiomycota incertae sedis</taxon>
        <taxon>Chytridiomycetes</taxon>
        <taxon>Chytridiomycetes incertae sedis</taxon>
        <taxon>Blyttiomyces</taxon>
    </lineage>
</organism>